<evidence type="ECO:0000256" key="5">
    <source>
        <dbReference type="ARBA" id="ARBA00023237"/>
    </source>
</evidence>
<proteinExistence type="predicted"/>
<keyword evidence="6" id="KW-0449">Lipoprotein</keyword>
<organism evidence="7 8">
    <name type="scientific">Inhella crocodyli</name>
    <dbReference type="NCBI Taxonomy" id="2499851"/>
    <lineage>
        <taxon>Bacteria</taxon>
        <taxon>Pseudomonadati</taxon>
        <taxon>Pseudomonadota</taxon>
        <taxon>Betaproteobacteria</taxon>
        <taxon>Burkholderiales</taxon>
        <taxon>Sphaerotilaceae</taxon>
        <taxon>Inhella</taxon>
    </lineage>
</organism>
<evidence type="ECO:0000313" key="8">
    <source>
        <dbReference type="Proteomes" id="UP000288587"/>
    </source>
</evidence>
<dbReference type="AlphaFoldDB" id="A0A437LLN0"/>
<evidence type="ECO:0000256" key="6">
    <source>
        <dbReference type="ARBA" id="ARBA00023288"/>
    </source>
</evidence>
<keyword evidence="8" id="KW-1185">Reference proteome</keyword>
<evidence type="ECO:0000256" key="2">
    <source>
        <dbReference type="ARBA" id="ARBA00022729"/>
    </source>
</evidence>
<protein>
    <recommendedName>
        <fullName evidence="9">Lipoprotein</fullName>
    </recommendedName>
</protein>
<sequence>MAWQRGVVWALALMALGALSGCGQKGPLRLPPPSAFSEAPSP</sequence>
<evidence type="ECO:0000256" key="3">
    <source>
        <dbReference type="ARBA" id="ARBA00023136"/>
    </source>
</evidence>
<gene>
    <name evidence="7" type="ORF">EOD73_09895</name>
</gene>
<dbReference type="GO" id="GO:0009279">
    <property type="term" value="C:cell outer membrane"/>
    <property type="evidence" value="ECO:0007669"/>
    <property type="project" value="UniProtKB-SubCell"/>
</dbReference>
<dbReference type="EMBL" id="SACM01000002">
    <property type="protein sequence ID" value="RVT86330.1"/>
    <property type="molecule type" value="Genomic_DNA"/>
</dbReference>
<name>A0A437LLN0_9BURK</name>
<keyword evidence="3" id="KW-0472">Membrane</keyword>
<dbReference type="Pfam" id="PF13627">
    <property type="entry name" value="LptM_cons"/>
    <property type="match status" value="1"/>
</dbReference>
<evidence type="ECO:0008006" key="9">
    <source>
        <dbReference type="Google" id="ProtNLM"/>
    </source>
</evidence>
<comment type="caution">
    <text evidence="7">The sequence shown here is derived from an EMBL/GenBank/DDBJ whole genome shotgun (WGS) entry which is preliminary data.</text>
</comment>
<evidence type="ECO:0000256" key="1">
    <source>
        <dbReference type="ARBA" id="ARBA00004459"/>
    </source>
</evidence>
<keyword evidence="2" id="KW-0732">Signal</keyword>
<dbReference type="InterPro" id="IPR032831">
    <property type="entry name" value="LptM_cons"/>
</dbReference>
<reference evidence="7 8" key="1">
    <citation type="submission" date="2019-01" db="EMBL/GenBank/DDBJ databases">
        <authorList>
            <person name="Chen W.-M."/>
        </authorList>
    </citation>
    <scope>NUCLEOTIDE SEQUENCE [LARGE SCALE GENOMIC DNA]</scope>
    <source>
        <strain evidence="7 8">CCP-18</strain>
    </source>
</reference>
<accession>A0A437LLN0</accession>
<comment type="subcellular location">
    <subcellularLocation>
        <location evidence="1">Cell outer membrane</location>
        <topology evidence="1">Lipid-anchor</topology>
    </subcellularLocation>
</comment>
<dbReference type="Proteomes" id="UP000288587">
    <property type="component" value="Unassembled WGS sequence"/>
</dbReference>
<keyword evidence="5" id="KW-0998">Cell outer membrane</keyword>
<evidence type="ECO:0000313" key="7">
    <source>
        <dbReference type="EMBL" id="RVT86330.1"/>
    </source>
</evidence>
<dbReference type="NCBIfam" id="NF047847">
    <property type="entry name" value="SS_mature_LptM"/>
    <property type="match status" value="1"/>
</dbReference>
<dbReference type="PROSITE" id="PS51257">
    <property type="entry name" value="PROKAR_LIPOPROTEIN"/>
    <property type="match status" value="1"/>
</dbReference>
<keyword evidence="4" id="KW-0564">Palmitate</keyword>
<evidence type="ECO:0000256" key="4">
    <source>
        <dbReference type="ARBA" id="ARBA00023139"/>
    </source>
</evidence>